<dbReference type="Proteomes" id="UP000006514">
    <property type="component" value="Unassembled WGS sequence"/>
</dbReference>
<evidence type="ECO:0000313" key="3">
    <source>
        <dbReference type="Proteomes" id="UP000006514"/>
    </source>
</evidence>
<evidence type="ECO:0000256" key="1">
    <source>
        <dbReference type="SAM" id="MobiDB-lite"/>
    </source>
</evidence>
<dbReference type="EMBL" id="JH689082">
    <property type="protein sequence ID" value="EJD32326.1"/>
    <property type="molecule type" value="Genomic_DNA"/>
</dbReference>
<feature type="region of interest" description="Disordered" evidence="1">
    <location>
        <begin position="157"/>
        <end position="183"/>
    </location>
</feature>
<protein>
    <submittedName>
        <fullName evidence="2">Uncharacterized protein</fullName>
    </submittedName>
</protein>
<keyword evidence="3" id="KW-1185">Reference proteome</keyword>
<gene>
    <name evidence="2" type="ORF">AURDEDRAFT_178617</name>
</gene>
<name>J0L7M3_AURST</name>
<dbReference type="OrthoDB" id="10659579at2759"/>
<dbReference type="KEGG" id="adl:AURDEDRAFT_178617"/>
<accession>J0L7M3</accession>
<reference evidence="3" key="1">
    <citation type="journal article" date="2012" name="Science">
        <title>The Paleozoic origin of enzymatic lignin decomposition reconstructed from 31 fungal genomes.</title>
        <authorList>
            <person name="Floudas D."/>
            <person name="Binder M."/>
            <person name="Riley R."/>
            <person name="Barry K."/>
            <person name="Blanchette R.A."/>
            <person name="Henrissat B."/>
            <person name="Martinez A.T."/>
            <person name="Otillar R."/>
            <person name="Spatafora J.W."/>
            <person name="Yadav J.S."/>
            <person name="Aerts A."/>
            <person name="Benoit I."/>
            <person name="Boyd A."/>
            <person name="Carlson A."/>
            <person name="Copeland A."/>
            <person name="Coutinho P.M."/>
            <person name="de Vries R.P."/>
            <person name="Ferreira P."/>
            <person name="Findley K."/>
            <person name="Foster B."/>
            <person name="Gaskell J."/>
            <person name="Glotzer D."/>
            <person name="Gorecki P."/>
            <person name="Heitman J."/>
            <person name="Hesse C."/>
            <person name="Hori C."/>
            <person name="Igarashi K."/>
            <person name="Jurgens J.A."/>
            <person name="Kallen N."/>
            <person name="Kersten P."/>
            <person name="Kohler A."/>
            <person name="Kuees U."/>
            <person name="Kumar T.K.A."/>
            <person name="Kuo A."/>
            <person name="LaButti K."/>
            <person name="Larrondo L.F."/>
            <person name="Lindquist E."/>
            <person name="Ling A."/>
            <person name="Lombard V."/>
            <person name="Lucas S."/>
            <person name="Lundell T."/>
            <person name="Martin R."/>
            <person name="McLaughlin D.J."/>
            <person name="Morgenstern I."/>
            <person name="Morin E."/>
            <person name="Murat C."/>
            <person name="Nagy L.G."/>
            <person name="Nolan M."/>
            <person name="Ohm R.A."/>
            <person name="Patyshakuliyeva A."/>
            <person name="Rokas A."/>
            <person name="Ruiz-Duenas F.J."/>
            <person name="Sabat G."/>
            <person name="Salamov A."/>
            <person name="Samejima M."/>
            <person name="Schmutz J."/>
            <person name="Slot J.C."/>
            <person name="St John F."/>
            <person name="Stenlid J."/>
            <person name="Sun H."/>
            <person name="Sun S."/>
            <person name="Syed K."/>
            <person name="Tsang A."/>
            <person name="Wiebenga A."/>
            <person name="Young D."/>
            <person name="Pisabarro A."/>
            <person name="Eastwood D.C."/>
            <person name="Martin F."/>
            <person name="Cullen D."/>
            <person name="Grigoriev I.V."/>
            <person name="Hibbett D.S."/>
        </authorList>
    </citation>
    <scope>NUCLEOTIDE SEQUENCE [LARGE SCALE GENOMIC DNA]</scope>
    <source>
        <strain evidence="3">TFB10046</strain>
    </source>
</reference>
<dbReference type="AlphaFoldDB" id="J0L7M3"/>
<proteinExistence type="predicted"/>
<dbReference type="InParanoid" id="J0L7M3"/>
<evidence type="ECO:0000313" key="2">
    <source>
        <dbReference type="EMBL" id="EJD32326.1"/>
    </source>
</evidence>
<organism evidence="2 3">
    <name type="scientific">Auricularia subglabra (strain TFB-10046 / SS5)</name>
    <name type="common">White-rot fungus</name>
    <name type="synonym">Auricularia delicata (strain TFB10046)</name>
    <dbReference type="NCBI Taxonomy" id="717982"/>
    <lineage>
        <taxon>Eukaryota</taxon>
        <taxon>Fungi</taxon>
        <taxon>Dikarya</taxon>
        <taxon>Basidiomycota</taxon>
        <taxon>Agaricomycotina</taxon>
        <taxon>Agaricomycetes</taxon>
        <taxon>Auriculariales</taxon>
        <taxon>Auriculariaceae</taxon>
        <taxon>Auricularia</taxon>
    </lineage>
</organism>
<feature type="compositionally biased region" description="Polar residues" evidence="1">
    <location>
        <begin position="168"/>
        <end position="183"/>
    </location>
</feature>
<sequence length="183" mass="19926">MSFASPPRLDSVDDDALSQAGSNEDVDAGPVSYAEYSARMEEILDDSCSESSEDGFIYDGVDAPKLDYKDQLREALSDDGADEGVLEDEKDELRVAPLIVAQDNDEELASHQVCMLTLSTRVLMSPRPYLHDEHERAGSPASRAAFLHSSISRLRSFTPRYGGGRMESGSTVRSSPFGNDTSP</sequence>
<feature type="region of interest" description="Disordered" evidence="1">
    <location>
        <begin position="1"/>
        <end position="33"/>
    </location>
</feature>